<feature type="transmembrane region" description="Helical" evidence="1">
    <location>
        <begin position="232"/>
        <end position="255"/>
    </location>
</feature>
<dbReference type="Proteomes" id="UP000199603">
    <property type="component" value="Unassembled WGS sequence"/>
</dbReference>
<keyword evidence="1" id="KW-0812">Transmembrane</keyword>
<proteinExistence type="predicted"/>
<dbReference type="AlphaFoldDB" id="A0A1G6V0K2"/>
<feature type="domain" description="DUF7847" evidence="2">
    <location>
        <begin position="118"/>
        <end position="270"/>
    </location>
</feature>
<organism evidence="3 4">
    <name type="scientific">Aquimonas voraii</name>
    <dbReference type="NCBI Taxonomy" id="265719"/>
    <lineage>
        <taxon>Bacteria</taxon>
        <taxon>Pseudomonadati</taxon>
        <taxon>Pseudomonadota</taxon>
        <taxon>Gammaproteobacteria</taxon>
        <taxon>Lysobacterales</taxon>
        <taxon>Lysobacteraceae</taxon>
        <taxon>Aquimonas</taxon>
    </lineage>
</organism>
<reference evidence="3 4" key="1">
    <citation type="submission" date="2016-10" db="EMBL/GenBank/DDBJ databases">
        <authorList>
            <person name="de Groot N.N."/>
        </authorList>
    </citation>
    <scope>NUCLEOTIDE SEQUENCE [LARGE SCALE GENOMIC DNA]</scope>
    <source>
        <strain evidence="3 4">DSM 16957</strain>
    </source>
</reference>
<feature type="transmembrane region" description="Helical" evidence="1">
    <location>
        <begin position="113"/>
        <end position="134"/>
    </location>
</feature>
<feature type="transmembrane region" description="Helical" evidence="1">
    <location>
        <begin position="20"/>
        <end position="39"/>
    </location>
</feature>
<name>A0A1G6V0K2_9GAMM</name>
<evidence type="ECO:0000313" key="4">
    <source>
        <dbReference type="Proteomes" id="UP000199603"/>
    </source>
</evidence>
<protein>
    <recommendedName>
        <fullName evidence="2">DUF7847 domain-containing protein</fullName>
    </recommendedName>
</protein>
<gene>
    <name evidence="3" type="ORF">SAMN04488509_102582</name>
</gene>
<sequence>MSAPRIDTLSHLLDRSFRLWWSALPWTAPLALLAALPSLHRMITLPGLAELLADPEVISLAVVEKLLQRETWLWWGFSALVTLWSAGAQCLLLDRSLREEPLGFANALLRSTLRLPVLLLSTVLYLLLCGLPLLPLLGFNAWLGLQGMDLLPMLALSVAGSTLVLLPIAWIAVRLVFLPYAAAVDGLGPLRGLQRSRRIAEGQWWRLLVFLSIPLTIYGVAATAALAVPLTLAIVTGSAAASLIGTLAGLLTAALGGPMLHACLVCAYREVLAPQQS</sequence>
<dbReference type="STRING" id="265719.SAMN04488509_102582"/>
<dbReference type="InterPro" id="IPR057169">
    <property type="entry name" value="DUF7847"/>
</dbReference>
<dbReference type="EMBL" id="FNAG01000002">
    <property type="protein sequence ID" value="SDD47013.1"/>
    <property type="molecule type" value="Genomic_DNA"/>
</dbReference>
<evidence type="ECO:0000313" key="3">
    <source>
        <dbReference type="EMBL" id="SDD47013.1"/>
    </source>
</evidence>
<dbReference type="Pfam" id="PF25231">
    <property type="entry name" value="DUF7847"/>
    <property type="match status" value="1"/>
</dbReference>
<feature type="transmembrane region" description="Helical" evidence="1">
    <location>
        <begin position="72"/>
        <end position="93"/>
    </location>
</feature>
<keyword evidence="1" id="KW-1133">Transmembrane helix</keyword>
<dbReference type="RefSeq" id="WP_091240747.1">
    <property type="nucleotide sequence ID" value="NZ_FNAG01000002.1"/>
</dbReference>
<feature type="transmembrane region" description="Helical" evidence="1">
    <location>
        <begin position="204"/>
        <end position="226"/>
    </location>
</feature>
<keyword evidence="4" id="KW-1185">Reference proteome</keyword>
<evidence type="ECO:0000256" key="1">
    <source>
        <dbReference type="SAM" id="Phobius"/>
    </source>
</evidence>
<evidence type="ECO:0000259" key="2">
    <source>
        <dbReference type="Pfam" id="PF25231"/>
    </source>
</evidence>
<feature type="transmembrane region" description="Helical" evidence="1">
    <location>
        <begin position="154"/>
        <end position="183"/>
    </location>
</feature>
<keyword evidence="1" id="KW-0472">Membrane</keyword>
<accession>A0A1G6V0K2</accession>